<dbReference type="EMBL" id="ANOG01000239">
    <property type="protein sequence ID" value="EMI21502.1"/>
    <property type="molecule type" value="Genomic_DNA"/>
</dbReference>
<comment type="caution">
    <text evidence="1">The sequence shown here is derived from an EMBL/GenBank/DDBJ whole genome shotgun (WGS) entry which is preliminary data.</text>
</comment>
<organism evidence="1 2">
    <name type="scientific">Rhodopirellula maiorica SM1</name>
    <dbReference type="NCBI Taxonomy" id="1265738"/>
    <lineage>
        <taxon>Bacteria</taxon>
        <taxon>Pseudomonadati</taxon>
        <taxon>Planctomycetota</taxon>
        <taxon>Planctomycetia</taxon>
        <taxon>Pirellulales</taxon>
        <taxon>Pirellulaceae</taxon>
        <taxon>Novipirellula</taxon>
    </lineage>
</organism>
<evidence type="ECO:0000313" key="2">
    <source>
        <dbReference type="Proteomes" id="UP000011991"/>
    </source>
</evidence>
<name>M5S1G7_9BACT</name>
<sequence length="41" mass="4344">MKFFASRIQASDINAGSADAIETFESIQDSRELATVGVAPV</sequence>
<evidence type="ECO:0000313" key="1">
    <source>
        <dbReference type="EMBL" id="EMI21502.1"/>
    </source>
</evidence>
<protein>
    <submittedName>
        <fullName evidence="1">Uncharacterized protein</fullName>
    </submittedName>
</protein>
<proteinExistence type="predicted"/>
<dbReference type="PATRIC" id="fig|1265738.3.peg.1567"/>
<reference evidence="1 2" key="1">
    <citation type="journal article" date="2013" name="Mar. Genomics">
        <title>Expression of sulfatases in Rhodopirellula baltica and the diversity of sulfatases in the genus Rhodopirellula.</title>
        <authorList>
            <person name="Wegner C.E."/>
            <person name="Richter-Heitmann T."/>
            <person name="Klindworth A."/>
            <person name="Klockow C."/>
            <person name="Richter M."/>
            <person name="Achstetter T."/>
            <person name="Glockner F.O."/>
            <person name="Harder J."/>
        </authorList>
    </citation>
    <scope>NUCLEOTIDE SEQUENCE [LARGE SCALE GENOMIC DNA]</scope>
    <source>
        <strain evidence="1 2">SM1</strain>
    </source>
</reference>
<keyword evidence="2" id="KW-1185">Reference proteome</keyword>
<dbReference type="AlphaFoldDB" id="M5S1G7"/>
<gene>
    <name evidence="1" type="ORF">RMSM_01575</name>
</gene>
<dbReference type="RefSeq" id="WP_008693563.1">
    <property type="nucleotide sequence ID" value="NZ_ANOG01000239.1"/>
</dbReference>
<accession>M5S1G7</accession>
<dbReference type="Proteomes" id="UP000011991">
    <property type="component" value="Unassembled WGS sequence"/>
</dbReference>